<evidence type="ECO:0000313" key="14">
    <source>
        <dbReference type="Proteomes" id="UP000007266"/>
    </source>
</evidence>
<evidence type="ECO:0000256" key="7">
    <source>
        <dbReference type="ARBA" id="ARBA00023242"/>
    </source>
</evidence>
<dbReference type="PhylomeDB" id="D6WGD9"/>
<evidence type="ECO:0000256" key="8">
    <source>
        <dbReference type="ARBA" id="ARBA00023273"/>
    </source>
</evidence>
<dbReference type="InterPro" id="IPR008978">
    <property type="entry name" value="HSP20-like_chaperone"/>
</dbReference>
<feature type="domain" description="CS" evidence="12">
    <location>
        <begin position="3"/>
        <end position="87"/>
    </location>
</feature>
<dbReference type="InterPro" id="IPR019734">
    <property type="entry name" value="TPR_rpt"/>
</dbReference>
<dbReference type="GO" id="GO:0036158">
    <property type="term" value="P:outer dynein arm assembly"/>
    <property type="evidence" value="ECO:0000318"/>
    <property type="project" value="GO_Central"/>
</dbReference>
<dbReference type="InterPro" id="IPR007052">
    <property type="entry name" value="CS_dom"/>
</dbReference>
<proteinExistence type="predicted"/>
<dbReference type="PANTHER" id="PTHR46492">
    <property type="entry name" value="DYNEIN ASSEMBLY FACTOR 4, AXONEMAL"/>
    <property type="match status" value="1"/>
</dbReference>
<feature type="compositionally biased region" description="Pro residues" evidence="11">
    <location>
        <begin position="185"/>
        <end position="201"/>
    </location>
</feature>
<dbReference type="InterPro" id="IPR037894">
    <property type="entry name" value="CS_DYX1C1"/>
</dbReference>
<dbReference type="OMA" id="ELAAWHF"/>
<evidence type="ECO:0000256" key="6">
    <source>
        <dbReference type="ARBA" id="ARBA00022902"/>
    </source>
</evidence>
<organism evidence="13 14">
    <name type="scientific">Tribolium castaneum</name>
    <name type="common">Red flour beetle</name>
    <dbReference type="NCBI Taxonomy" id="7070"/>
    <lineage>
        <taxon>Eukaryota</taxon>
        <taxon>Metazoa</taxon>
        <taxon>Ecdysozoa</taxon>
        <taxon>Arthropoda</taxon>
        <taxon>Hexapoda</taxon>
        <taxon>Insecta</taxon>
        <taxon>Pterygota</taxon>
        <taxon>Neoptera</taxon>
        <taxon>Endopterygota</taxon>
        <taxon>Coleoptera</taxon>
        <taxon>Polyphaga</taxon>
        <taxon>Cucujiformia</taxon>
        <taxon>Tenebrionidae</taxon>
        <taxon>Tenebrionidae incertae sedis</taxon>
        <taxon>Tribolium</taxon>
    </lineage>
</organism>
<dbReference type="InterPro" id="IPR052004">
    <property type="entry name" value="Dynein_assembly_factor_4"/>
</dbReference>
<keyword evidence="3" id="KW-0963">Cytoplasm</keyword>
<evidence type="ECO:0000256" key="1">
    <source>
        <dbReference type="ARBA" id="ARBA00004123"/>
    </source>
</evidence>
<evidence type="ECO:0000256" key="3">
    <source>
        <dbReference type="ARBA" id="ARBA00022490"/>
    </source>
</evidence>
<keyword evidence="14" id="KW-1185">Reference proteome</keyword>
<dbReference type="EMBL" id="KQ971329">
    <property type="protein sequence ID" value="EFA01154.1"/>
    <property type="molecule type" value="Genomic_DNA"/>
</dbReference>
<dbReference type="InParanoid" id="D6WGD9"/>
<feature type="compositionally biased region" description="Basic residues" evidence="11">
    <location>
        <begin position="174"/>
        <end position="183"/>
    </location>
</feature>
<evidence type="ECO:0000256" key="5">
    <source>
        <dbReference type="ARBA" id="ARBA00022803"/>
    </source>
</evidence>
<evidence type="ECO:0000256" key="9">
    <source>
        <dbReference type="ARBA" id="ARBA00024190"/>
    </source>
</evidence>
<dbReference type="FunFam" id="1.25.40.10:FF:002150">
    <property type="entry name" value="Predicted protein"/>
    <property type="match status" value="1"/>
</dbReference>
<keyword evidence="4" id="KW-0677">Repeat</keyword>
<dbReference type="GO" id="GO:0043005">
    <property type="term" value="C:neuron projection"/>
    <property type="evidence" value="ECO:0007669"/>
    <property type="project" value="UniProtKB-SubCell"/>
</dbReference>
<evidence type="ECO:0000313" key="13">
    <source>
        <dbReference type="EMBL" id="EFA01154.1"/>
    </source>
</evidence>
<accession>D6WGD9</accession>
<dbReference type="AlphaFoldDB" id="D6WGD9"/>
<dbReference type="Proteomes" id="UP000007266">
    <property type="component" value="Linkage group 3"/>
</dbReference>
<sequence length="381" mass="43773">MPIIIKDIEWSQTDNTVTIKVPLRGIHHSKVDIFYSKLYIKASFEQYFFEVFLYKQIDPKTSSCTFTSTHILFELIKCEATTWENLELDIPKAEKQQLKKTYIEEEHKRIQEEQTERLNKKSELKRLAVREQMALDADLREKIENIKKDEKENALKEFEIMPQTGRKTTDKTKIKSSQKKKVRPPASPAPPPKPQVLPPPRSSQTITVSFTPREFPTPCRESRLEEENEWLRKQAEARRSVGFISEDLRPEEHNPQFLKSKGDEFLRSRNYLGAVSAYSFGITLNDKFADLYVGRAEAHFALGNYNKVVKDCSTAIDLMKPEVPSNLRERALCIGTRGIALVKLGLIREGIGELKASLALIPNESFSLQLEEALDSLNNTD</sequence>
<keyword evidence="8" id="KW-0966">Cell projection</keyword>
<comment type="subcellular location">
    <subcellularLocation>
        <location evidence="2">Cell projection</location>
        <location evidence="2">Neuron projection</location>
    </subcellularLocation>
    <subcellularLocation>
        <location evidence="9">Dynein axonemal particle</location>
    </subcellularLocation>
    <subcellularLocation>
        <location evidence="1">Nucleus</location>
    </subcellularLocation>
</comment>
<dbReference type="GO" id="GO:0036159">
    <property type="term" value="P:inner dynein arm assembly"/>
    <property type="evidence" value="ECO:0000318"/>
    <property type="project" value="GO_Central"/>
</dbReference>
<dbReference type="GO" id="GO:0003341">
    <property type="term" value="P:cilium movement"/>
    <property type="evidence" value="ECO:0000318"/>
    <property type="project" value="GO_Central"/>
</dbReference>
<reference evidence="13 14" key="1">
    <citation type="journal article" date="2008" name="Nature">
        <title>The genome of the model beetle and pest Tribolium castaneum.</title>
        <authorList>
            <consortium name="Tribolium Genome Sequencing Consortium"/>
            <person name="Richards S."/>
            <person name="Gibbs R.A."/>
            <person name="Weinstock G.M."/>
            <person name="Brown S.J."/>
            <person name="Denell R."/>
            <person name="Beeman R.W."/>
            <person name="Gibbs R."/>
            <person name="Beeman R.W."/>
            <person name="Brown S.J."/>
            <person name="Bucher G."/>
            <person name="Friedrich M."/>
            <person name="Grimmelikhuijzen C.J."/>
            <person name="Klingler M."/>
            <person name="Lorenzen M."/>
            <person name="Richards S."/>
            <person name="Roth S."/>
            <person name="Schroder R."/>
            <person name="Tautz D."/>
            <person name="Zdobnov E.M."/>
            <person name="Muzny D."/>
            <person name="Gibbs R.A."/>
            <person name="Weinstock G.M."/>
            <person name="Attaway T."/>
            <person name="Bell S."/>
            <person name="Buhay C.J."/>
            <person name="Chandrabose M.N."/>
            <person name="Chavez D."/>
            <person name="Clerk-Blankenburg K.P."/>
            <person name="Cree A."/>
            <person name="Dao M."/>
            <person name="Davis C."/>
            <person name="Chacko J."/>
            <person name="Dinh H."/>
            <person name="Dugan-Rocha S."/>
            <person name="Fowler G."/>
            <person name="Garner T.T."/>
            <person name="Garnes J."/>
            <person name="Gnirke A."/>
            <person name="Hawes A."/>
            <person name="Hernandez J."/>
            <person name="Hines S."/>
            <person name="Holder M."/>
            <person name="Hume J."/>
            <person name="Jhangiani S.N."/>
            <person name="Joshi V."/>
            <person name="Khan Z.M."/>
            <person name="Jackson L."/>
            <person name="Kovar C."/>
            <person name="Kowis A."/>
            <person name="Lee S."/>
            <person name="Lewis L.R."/>
            <person name="Margolis J."/>
            <person name="Morgan M."/>
            <person name="Nazareth L.V."/>
            <person name="Nguyen N."/>
            <person name="Okwuonu G."/>
            <person name="Parker D."/>
            <person name="Richards S."/>
            <person name="Ruiz S.J."/>
            <person name="Santibanez J."/>
            <person name="Savard J."/>
            <person name="Scherer S.E."/>
            <person name="Schneider B."/>
            <person name="Sodergren E."/>
            <person name="Tautz D."/>
            <person name="Vattahil S."/>
            <person name="Villasana D."/>
            <person name="White C.S."/>
            <person name="Wright R."/>
            <person name="Park Y."/>
            <person name="Beeman R.W."/>
            <person name="Lord J."/>
            <person name="Oppert B."/>
            <person name="Lorenzen M."/>
            <person name="Brown S."/>
            <person name="Wang L."/>
            <person name="Savard J."/>
            <person name="Tautz D."/>
            <person name="Richards S."/>
            <person name="Weinstock G."/>
            <person name="Gibbs R.A."/>
            <person name="Liu Y."/>
            <person name="Worley K."/>
            <person name="Weinstock G."/>
            <person name="Elsik C.G."/>
            <person name="Reese J.T."/>
            <person name="Elhaik E."/>
            <person name="Landan G."/>
            <person name="Graur D."/>
            <person name="Arensburger P."/>
            <person name="Atkinson P."/>
            <person name="Beeman R.W."/>
            <person name="Beidler J."/>
            <person name="Brown S.J."/>
            <person name="Demuth J.P."/>
            <person name="Drury D.W."/>
            <person name="Du Y.Z."/>
            <person name="Fujiwara H."/>
            <person name="Lorenzen M."/>
            <person name="Maselli V."/>
            <person name="Osanai M."/>
            <person name="Park Y."/>
            <person name="Robertson H.M."/>
            <person name="Tu Z."/>
            <person name="Wang J.J."/>
            <person name="Wang S."/>
            <person name="Richards S."/>
            <person name="Song H."/>
            <person name="Zhang L."/>
            <person name="Sodergren E."/>
            <person name="Werner D."/>
            <person name="Stanke M."/>
            <person name="Morgenstern B."/>
            <person name="Solovyev V."/>
            <person name="Kosarev P."/>
            <person name="Brown G."/>
            <person name="Chen H.C."/>
            <person name="Ermolaeva O."/>
            <person name="Hlavina W."/>
            <person name="Kapustin Y."/>
            <person name="Kiryutin B."/>
            <person name="Kitts P."/>
            <person name="Maglott D."/>
            <person name="Pruitt K."/>
            <person name="Sapojnikov V."/>
            <person name="Souvorov A."/>
            <person name="Mackey A.J."/>
            <person name="Waterhouse R.M."/>
            <person name="Wyder S."/>
            <person name="Zdobnov E.M."/>
            <person name="Zdobnov E.M."/>
            <person name="Wyder S."/>
            <person name="Kriventseva E.V."/>
            <person name="Kadowaki T."/>
            <person name="Bork P."/>
            <person name="Aranda M."/>
            <person name="Bao R."/>
            <person name="Beermann A."/>
            <person name="Berns N."/>
            <person name="Bolognesi R."/>
            <person name="Bonneton F."/>
            <person name="Bopp D."/>
            <person name="Brown S.J."/>
            <person name="Bucher G."/>
            <person name="Butts T."/>
            <person name="Chaumot A."/>
            <person name="Denell R.E."/>
            <person name="Ferrier D.E."/>
            <person name="Friedrich M."/>
            <person name="Gordon C.M."/>
            <person name="Jindra M."/>
            <person name="Klingler M."/>
            <person name="Lan Q."/>
            <person name="Lattorff H.M."/>
            <person name="Laudet V."/>
            <person name="von Levetsow C."/>
            <person name="Liu Z."/>
            <person name="Lutz R."/>
            <person name="Lynch J.A."/>
            <person name="da Fonseca R.N."/>
            <person name="Posnien N."/>
            <person name="Reuter R."/>
            <person name="Roth S."/>
            <person name="Savard J."/>
            <person name="Schinko J.B."/>
            <person name="Schmitt C."/>
            <person name="Schoppmeier M."/>
            <person name="Schroder R."/>
            <person name="Shippy T.D."/>
            <person name="Simonnet F."/>
            <person name="Marques-Souza H."/>
            <person name="Tautz D."/>
            <person name="Tomoyasu Y."/>
            <person name="Trauner J."/>
            <person name="Van der Zee M."/>
            <person name="Vervoort M."/>
            <person name="Wittkopp N."/>
            <person name="Wimmer E.A."/>
            <person name="Yang X."/>
            <person name="Jones A.K."/>
            <person name="Sattelle D.B."/>
            <person name="Ebert P.R."/>
            <person name="Nelson D."/>
            <person name="Scott J.G."/>
            <person name="Beeman R.W."/>
            <person name="Muthukrishnan S."/>
            <person name="Kramer K.J."/>
            <person name="Arakane Y."/>
            <person name="Beeman R.W."/>
            <person name="Zhu Q."/>
            <person name="Hogenkamp D."/>
            <person name="Dixit R."/>
            <person name="Oppert B."/>
            <person name="Jiang H."/>
            <person name="Zou Z."/>
            <person name="Marshall J."/>
            <person name="Elpidina E."/>
            <person name="Vinokurov K."/>
            <person name="Oppert C."/>
            <person name="Zou Z."/>
            <person name="Evans J."/>
            <person name="Lu Z."/>
            <person name="Zhao P."/>
            <person name="Sumathipala N."/>
            <person name="Altincicek B."/>
            <person name="Vilcinskas A."/>
            <person name="Williams M."/>
            <person name="Hultmark D."/>
            <person name="Hetru C."/>
            <person name="Jiang H."/>
            <person name="Grimmelikhuijzen C.J."/>
            <person name="Hauser F."/>
            <person name="Cazzamali G."/>
            <person name="Williamson M."/>
            <person name="Park Y."/>
            <person name="Li B."/>
            <person name="Tanaka Y."/>
            <person name="Predel R."/>
            <person name="Neupert S."/>
            <person name="Schachtner J."/>
            <person name="Verleyen P."/>
            <person name="Raible F."/>
            <person name="Bork P."/>
            <person name="Friedrich M."/>
            <person name="Walden K.K."/>
            <person name="Robertson H.M."/>
            <person name="Angeli S."/>
            <person name="Foret S."/>
            <person name="Bucher G."/>
            <person name="Schuetz S."/>
            <person name="Maleszka R."/>
            <person name="Wimmer E.A."/>
            <person name="Beeman R.W."/>
            <person name="Lorenzen M."/>
            <person name="Tomoyasu Y."/>
            <person name="Miller S.C."/>
            <person name="Grossmann D."/>
            <person name="Bucher G."/>
        </authorList>
    </citation>
    <scope>NUCLEOTIDE SEQUENCE [LARGE SCALE GENOMIC DNA]</scope>
    <source>
        <strain evidence="13 14">Georgia GA2</strain>
    </source>
</reference>
<dbReference type="PANTHER" id="PTHR46492:SF1">
    <property type="entry name" value="DYNEIN AXONEMAL ASSEMBLY FACTOR 4"/>
    <property type="match status" value="1"/>
</dbReference>
<feature type="region of interest" description="Disordered" evidence="11">
    <location>
        <begin position="157"/>
        <end position="221"/>
    </location>
</feature>
<keyword evidence="5" id="KW-0802">TPR repeat</keyword>
<dbReference type="SUPFAM" id="SSF48452">
    <property type="entry name" value="TPR-like"/>
    <property type="match status" value="1"/>
</dbReference>
<evidence type="ECO:0000256" key="2">
    <source>
        <dbReference type="ARBA" id="ARBA00004487"/>
    </source>
</evidence>
<dbReference type="OrthoDB" id="348005at2759"/>
<dbReference type="SMART" id="SM00028">
    <property type="entry name" value="TPR"/>
    <property type="match status" value="3"/>
</dbReference>
<protein>
    <recommendedName>
        <fullName evidence="10">Dynein axonemal assembly factor 4</fullName>
    </recommendedName>
</protein>
<dbReference type="Gene3D" id="1.25.40.10">
    <property type="entry name" value="Tetratricopeptide repeat domain"/>
    <property type="match status" value="1"/>
</dbReference>
<dbReference type="STRING" id="7070.D6WGD9"/>
<gene>
    <name evidence="13" type="primary">AUGUSTUS-3.0.2_10379</name>
    <name evidence="13" type="ORF">TcasGA2_TC010379</name>
</gene>
<dbReference type="Pfam" id="PF04969">
    <property type="entry name" value="CS"/>
    <property type="match status" value="1"/>
</dbReference>
<dbReference type="Gene3D" id="2.60.40.790">
    <property type="match status" value="1"/>
</dbReference>
<keyword evidence="7" id="KW-0539">Nucleus</keyword>
<dbReference type="InterPro" id="IPR011990">
    <property type="entry name" value="TPR-like_helical_dom_sf"/>
</dbReference>
<reference evidence="13 14" key="2">
    <citation type="journal article" date="2010" name="Nucleic Acids Res.">
        <title>BeetleBase in 2010: revisions to provide comprehensive genomic information for Tribolium castaneum.</title>
        <authorList>
            <person name="Kim H.S."/>
            <person name="Murphy T."/>
            <person name="Xia J."/>
            <person name="Caragea D."/>
            <person name="Park Y."/>
            <person name="Beeman R.W."/>
            <person name="Lorenzen M.D."/>
            <person name="Butcher S."/>
            <person name="Manak J.R."/>
            <person name="Brown S.J."/>
        </authorList>
    </citation>
    <scope>GENOME REANNOTATION</scope>
    <source>
        <strain evidence="13 14">Georgia GA2</strain>
    </source>
</reference>
<dbReference type="GO" id="GO:0007399">
    <property type="term" value="P:nervous system development"/>
    <property type="evidence" value="ECO:0007669"/>
    <property type="project" value="UniProtKB-KW"/>
</dbReference>
<dbReference type="SUPFAM" id="SSF49764">
    <property type="entry name" value="HSP20-like chaperones"/>
    <property type="match status" value="1"/>
</dbReference>
<dbReference type="CDD" id="cd06469">
    <property type="entry name" value="p23_DYX1C1_like"/>
    <property type="match status" value="1"/>
</dbReference>
<evidence type="ECO:0000256" key="4">
    <source>
        <dbReference type="ARBA" id="ARBA00022737"/>
    </source>
</evidence>
<dbReference type="eggNOG" id="KOG1124">
    <property type="taxonomic scope" value="Eukaryota"/>
</dbReference>
<evidence type="ECO:0000256" key="10">
    <source>
        <dbReference type="ARBA" id="ARBA00024430"/>
    </source>
</evidence>
<dbReference type="KEGG" id="tca:660627"/>
<name>D6WGD9_TRICA</name>
<keyword evidence="6" id="KW-0524">Neurogenesis</keyword>
<evidence type="ECO:0000256" key="11">
    <source>
        <dbReference type="SAM" id="MobiDB-lite"/>
    </source>
</evidence>
<dbReference type="GO" id="GO:0005634">
    <property type="term" value="C:nucleus"/>
    <property type="evidence" value="ECO:0007669"/>
    <property type="project" value="UniProtKB-SubCell"/>
</dbReference>
<dbReference type="GO" id="GO:0120293">
    <property type="term" value="C:dynein axonemal particle"/>
    <property type="evidence" value="ECO:0007669"/>
    <property type="project" value="UniProtKB-SubCell"/>
</dbReference>
<evidence type="ECO:0000259" key="12">
    <source>
        <dbReference type="PROSITE" id="PS51203"/>
    </source>
</evidence>
<dbReference type="HOGENOM" id="CLU_029084_0_0_1"/>
<dbReference type="PROSITE" id="PS51203">
    <property type="entry name" value="CS"/>
    <property type="match status" value="1"/>
</dbReference>
<dbReference type="FunFam" id="2.60.40.790:FF:000015">
    <property type="entry name" value="dynein assembly factor 4, axonemal isoform X1"/>
    <property type="match status" value="1"/>
</dbReference>